<proteinExistence type="predicted"/>
<dbReference type="AlphaFoldDB" id="A0AA39PEX4"/>
<dbReference type="EMBL" id="JAUEPU010000062">
    <property type="protein sequence ID" value="KAK0482977.1"/>
    <property type="molecule type" value="Genomic_DNA"/>
</dbReference>
<keyword evidence="3" id="KW-1185">Reference proteome</keyword>
<evidence type="ECO:0000256" key="1">
    <source>
        <dbReference type="SAM" id="MobiDB-lite"/>
    </source>
</evidence>
<feature type="region of interest" description="Disordered" evidence="1">
    <location>
        <begin position="78"/>
        <end position="100"/>
    </location>
</feature>
<protein>
    <submittedName>
        <fullName evidence="2">Uncharacterized protein</fullName>
    </submittedName>
</protein>
<sequence>MLTIWDVARGHKRSQWSAKGAILTGVKPTADAEYEASMVVSSSHKVVLLRLDDLGSLHQIHSTDLCPVAPILTKQAIPTTTSSKSSPRPPSSSSVPTPITLSAAPPHPIRIATHCYGCWVDGTSATPTSTLIRSETENPWSWKLNSLVLYSCSSSRPTVVSKISPRHGALQCTGVILGKCAATGWIIPQDRAMASHEEEHDCREIHISVVVPRPLSPKAKRRV</sequence>
<accession>A0AA39PEX4</accession>
<evidence type="ECO:0000313" key="2">
    <source>
        <dbReference type="EMBL" id="KAK0482977.1"/>
    </source>
</evidence>
<gene>
    <name evidence="2" type="ORF">EDD18DRAFT_1467721</name>
</gene>
<organism evidence="2 3">
    <name type="scientific">Armillaria luteobubalina</name>
    <dbReference type="NCBI Taxonomy" id="153913"/>
    <lineage>
        <taxon>Eukaryota</taxon>
        <taxon>Fungi</taxon>
        <taxon>Dikarya</taxon>
        <taxon>Basidiomycota</taxon>
        <taxon>Agaricomycotina</taxon>
        <taxon>Agaricomycetes</taxon>
        <taxon>Agaricomycetidae</taxon>
        <taxon>Agaricales</taxon>
        <taxon>Marasmiineae</taxon>
        <taxon>Physalacriaceae</taxon>
        <taxon>Armillaria</taxon>
    </lineage>
</organism>
<name>A0AA39PEX4_9AGAR</name>
<dbReference type="Proteomes" id="UP001175228">
    <property type="component" value="Unassembled WGS sequence"/>
</dbReference>
<reference evidence="2" key="1">
    <citation type="submission" date="2023-06" db="EMBL/GenBank/DDBJ databases">
        <authorList>
            <consortium name="Lawrence Berkeley National Laboratory"/>
            <person name="Ahrendt S."/>
            <person name="Sahu N."/>
            <person name="Indic B."/>
            <person name="Wong-Bajracharya J."/>
            <person name="Merenyi Z."/>
            <person name="Ke H.-M."/>
            <person name="Monk M."/>
            <person name="Kocsube S."/>
            <person name="Drula E."/>
            <person name="Lipzen A."/>
            <person name="Balint B."/>
            <person name="Henrissat B."/>
            <person name="Andreopoulos B."/>
            <person name="Martin F.M."/>
            <person name="Harder C.B."/>
            <person name="Rigling D."/>
            <person name="Ford K.L."/>
            <person name="Foster G.D."/>
            <person name="Pangilinan J."/>
            <person name="Papanicolaou A."/>
            <person name="Barry K."/>
            <person name="LaButti K."/>
            <person name="Viragh M."/>
            <person name="Koriabine M."/>
            <person name="Yan M."/>
            <person name="Riley R."/>
            <person name="Champramary S."/>
            <person name="Plett K.L."/>
            <person name="Tsai I.J."/>
            <person name="Slot J."/>
            <person name="Sipos G."/>
            <person name="Plett J."/>
            <person name="Nagy L.G."/>
            <person name="Grigoriev I.V."/>
        </authorList>
    </citation>
    <scope>NUCLEOTIDE SEQUENCE</scope>
    <source>
        <strain evidence="2">HWK02</strain>
    </source>
</reference>
<comment type="caution">
    <text evidence="2">The sequence shown here is derived from an EMBL/GenBank/DDBJ whole genome shotgun (WGS) entry which is preliminary data.</text>
</comment>
<evidence type="ECO:0000313" key="3">
    <source>
        <dbReference type="Proteomes" id="UP001175228"/>
    </source>
</evidence>